<feature type="domain" description="HTH lysR-type" evidence="5">
    <location>
        <begin position="1"/>
        <end position="58"/>
    </location>
</feature>
<keyword evidence="4" id="KW-0804">Transcription</keyword>
<dbReference type="InterPro" id="IPR000847">
    <property type="entry name" value="LysR_HTH_N"/>
</dbReference>
<dbReference type="InterPro" id="IPR036388">
    <property type="entry name" value="WH-like_DNA-bd_sf"/>
</dbReference>
<dbReference type="Gene3D" id="1.10.10.10">
    <property type="entry name" value="Winged helix-like DNA-binding domain superfamily/Winged helix DNA-binding domain"/>
    <property type="match status" value="1"/>
</dbReference>
<evidence type="ECO:0000256" key="2">
    <source>
        <dbReference type="ARBA" id="ARBA00023015"/>
    </source>
</evidence>
<dbReference type="AlphaFoldDB" id="A0A1T1H8N6"/>
<dbReference type="SUPFAM" id="SSF46785">
    <property type="entry name" value="Winged helix' DNA-binding domain"/>
    <property type="match status" value="1"/>
</dbReference>
<dbReference type="Proteomes" id="UP000190064">
    <property type="component" value="Unassembled WGS sequence"/>
</dbReference>
<dbReference type="PANTHER" id="PTHR30579:SF7">
    <property type="entry name" value="HTH-TYPE TRANSCRIPTIONAL REGULATOR LRHA-RELATED"/>
    <property type="match status" value="1"/>
</dbReference>
<evidence type="ECO:0000256" key="4">
    <source>
        <dbReference type="ARBA" id="ARBA00023163"/>
    </source>
</evidence>
<protein>
    <recommendedName>
        <fullName evidence="5">HTH lysR-type domain-containing protein</fullName>
    </recommendedName>
</protein>
<evidence type="ECO:0000313" key="6">
    <source>
        <dbReference type="EMBL" id="OOV86090.1"/>
    </source>
</evidence>
<dbReference type="EMBL" id="MTSD02000009">
    <property type="protein sequence ID" value="OOV86090.1"/>
    <property type="molecule type" value="Genomic_DNA"/>
</dbReference>
<dbReference type="InterPro" id="IPR036390">
    <property type="entry name" value="WH_DNA-bd_sf"/>
</dbReference>
<evidence type="ECO:0000259" key="5">
    <source>
        <dbReference type="PROSITE" id="PS50931"/>
    </source>
</evidence>
<dbReference type="InterPro" id="IPR005119">
    <property type="entry name" value="LysR_subst-bd"/>
</dbReference>
<dbReference type="RefSeq" id="WP_078320669.1">
    <property type="nucleotide sequence ID" value="NZ_FXTS01000010.1"/>
</dbReference>
<comment type="similarity">
    <text evidence="1">Belongs to the LysR transcriptional regulatory family.</text>
</comment>
<dbReference type="Gene3D" id="3.40.190.10">
    <property type="entry name" value="Periplasmic binding protein-like II"/>
    <property type="match status" value="2"/>
</dbReference>
<keyword evidence="2" id="KW-0805">Transcription regulation</keyword>
<dbReference type="STRING" id="966.BTA35_0215235"/>
<dbReference type="PROSITE" id="PS50931">
    <property type="entry name" value="HTH_LYSR"/>
    <property type="match status" value="1"/>
</dbReference>
<dbReference type="PANTHER" id="PTHR30579">
    <property type="entry name" value="TRANSCRIPTIONAL REGULATOR"/>
    <property type="match status" value="1"/>
</dbReference>
<dbReference type="SUPFAM" id="SSF53850">
    <property type="entry name" value="Periplasmic binding protein-like II"/>
    <property type="match status" value="1"/>
</dbReference>
<gene>
    <name evidence="6" type="ORF">BTA35_0215235</name>
</gene>
<name>A0A1T1H8N6_OCELI</name>
<organism evidence="6 7">
    <name type="scientific">Oceanospirillum linum</name>
    <dbReference type="NCBI Taxonomy" id="966"/>
    <lineage>
        <taxon>Bacteria</taxon>
        <taxon>Pseudomonadati</taxon>
        <taxon>Pseudomonadota</taxon>
        <taxon>Gammaproteobacteria</taxon>
        <taxon>Oceanospirillales</taxon>
        <taxon>Oceanospirillaceae</taxon>
        <taxon>Oceanospirillum</taxon>
    </lineage>
</organism>
<comment type="caution">
    <text evidence="6">The sequence shown here is derived from an EMBL/GenBank/DDBJ whole genome shotgun (WGS) entry which is preliminary data.</text>
</comment>
<sequence>MDTELLRSFIAVVDTGSFTRAARQIFRTQAAVSQQMKRLEQSLGKTLFDREGRALELTADGKALVSYARRILNLHDEALQTLQQEPARRPLRIGCPDDYLVTVMPRLIRLIHQHLPGLEVQVFGGSSNRLRPQLDAGELDLSVMTRHAESDEGYLLYQDQGVWVLPAGRSPDDYDCLPLALAEPDCKFHSTALDGLDKLGRDYQVLAVANSTLLLCEMVRQNGMISAMIRSSAPEDLTLVEAGTLLPELTSVSVALVMSANAHPKMPTALVQKISQGFATGLSHPD</sequence>
<dbReference type="GO" id="GO:0003677">
    <property type="term" value="F:DNA binding"/>
    <property type="evidence" value="ECO:0007669"/>
    <property type="project" value="UniProtKB-KW"/>
</dbReference>
<keyword evidence="7" id="KW-1185">Reference proteome</keyword>
<dbReference type="FunFam" id="1.10.10.10:FF:000001">
    <property type="entry name" value="LysR family transcriptional regulator"/>
    <property type="match status" value="1"/>
</dbReference>
<dbReference type="InterPro" id="IPR050176">
    <property type="entry name" value="LTTR"/>
</dbReference>
<proteinExistence type="inferred from homology"/>
<keyword evidence="3" id="KW-0238">DNA-binding</keyword>
<reference evidence="6" key="1">
    <citation type="submission" date="2017-02" db="EMBL/GenBank/DDBJ databases">
        <title>Draft Genome Sequence of the Salt Water Bacterium Oceanospirillum linum ATCC 11336.</title>
        <authorList>
            <person name="Trachtenberg A.M."/>
            <person name="Carney J.G."/>
            <person name="Linnane J.D."/>
            <person name="Rheaume B.A."/>
            <person name="Pitts N.L."/>
            <person name="Mykles D.L."/>
            <person name="Maclea K.S."/>
        </authorList>
    </citation>
    <scope>NUCLEOTIDE SEQUENCE [LARGE SCALE GENOMIC DNA]</scope>
    <source>
        <strain evidence="6">ATCC 11336</strain>
    </source>
</reference>
<evidence type="ECO:0000256" key="1">
    <source>
        <dbReference type="ARBA" id="ARBA00009437"/>
    </source>
</evidence>
<dbReference type="Pfam" id="PF00126">
    <property type="entry name" value="HTH_1"/>
    <property type="match status" value="1"/>
</dbReference>
<evidence type="ECO:0000256" key="3">
    <source>
        <dbReference type="ARBA" id="ARBA00023125"/>
    </source>
</evidence>
<dbReference type="Pfam" id="PF03466">
    <property type="entry name" value="LysR_substrate"/>
    <property type="match status" value="1"/>
</dbReference>
<dbReference type="PRINTS" id="PR00039">
    <property type="entry name" value="HTHLYSR"/>
</dbReference>
<dbReference type="GO" id="GO:0003700">
    <property type="term" value="F:DNA-binding transcription factor activity"/>
    <property type="evidence" value="ECO:0007669"/>
    <property type="project" value="InterPro"/>
</dbReference>
<accession>A0A1T1H8N6</accession>
<evidence type="ECO:0000313" key="7">
    <source>
        <dbReference type="Proteomes" id="UP000190064"/>
    </source>
</evidence>